<dbReference type="EMBL" id="WEZQ01000025">
    <property type="protein sequence ID" value="MYV18157.1"/>
    <property type="molecule type" value="Genomic_DNA"/>
</dbReference>
<dbReference type="InterPro" id="IPR036397">
    <property type="entry name" value="RNaseH_sf"/>
</dbReference>
<dbReference type="NCBIfam" id="NF033563">
    <property type="entry name" value="transpos_IS30"/>
    <property type="match status" value="1"/>
</dbReference>
<dbReference type="PANTHER" id="PTHR10948">
    <property type="entry name" value="TRANSPOSASE"/>
    <property type="match status" value="1"/>
</dbReference>
<evidence type="ECO:0000313" key="3">
    <source>
        <dbReference type="EMBL" id="MYV18157.1"/>
    </source>
</evidence>
<gene>
    <name evidence="3" type="ORF">GB993_11770</name>
</gene>
<reference evidence="3 4" key="1">
    <citation type="journal article" date="2019" name="Appl. Environ. Microbiol.">
        <title>Genetic determinants of hydroxycinnamic acid metabolism in heterofermentative lactobacilli.</title>
        <authorList>
            <person name="Gaur G."/>
            <person name="Oh J.H."/>
            <person name="Filannino P."/>
            <person name="Gobbetti M."/>
            <person name="van Pijkeren J.P."/>
            <person name="Ganzle M.G."/>
        </authorList>
    </citation>
    <scope>NUCLEOTIDE SEQUENCE [LARGE SCALE GENOMIC DNA]</scope>
    <source>
        <strain evidence="3 4">C5</strain>
    </source>
</reference>
<dbReference type="GO" id="GO:0003676">
    <property type="term" value="F:nucleic acid binding"/>
    <property type="evidence" value="ECO:0007669"/>
    <property type="project" value="InterPro"/>
</dbReference>
<protein>
    <submittedName>
        <fullName evidence="3">IS30 family transposase</fullName>
    </submittedName>
</protein>
<dbReference type="Pfam" id="PF13936">
    <property type="entry name" value="HTH_38"/>
    <property type="match status" value="1"/>
</dbReference>
<dbReference type="PANTHER" id="PTHR10948:SF23">
    <property type="entry name" value="TRANSPOSASE INSI FOR INSERTION SEQUENCE ELEMENT IS30A-RELATED"/>
    <property type="match status" value="1"/>
</dbReference>
<evidence type="ECO:0000256" key="1">
    <source>
        <dbReference type="ARBA" id="ARBA00023172"/>
    </source>
</evidence>
<dbReference type="GO" id="GO:0032196">
    <property type="term" value="P:transposition"/>
    <property type="evidence" value="ECO:0007669"/>
    <property type="project" value="TreeGrafter"/>
</dbReference>
<dbReference type="Proteomes" id="UP000449209">
    <property type="component" value="Unassembled WGS sequence"/>
</dbReference>
<evidence type="ECO:0000259" key="2">
    <source>
        <dbReference type="PROSITE" id="PS50994"/>
    </source>
</evidence>
<dbReference type="InterPro" id="IPR012337">
    <property type="entry name" value="RNaseH-like_sf"/>
</dbReference>
<organism evidence="3 4">
    <name type="scientific">Furfurilactobacillus milii</name>
    <dbReference type="NCBI Taxonomy" id="2888272"/>
    <lineage>
        <taxon>Bacteria</taxon>
        <taxon>Bacillati</taxon>
        <taxon>Bacillota</taxon>
        <taxon>Bacilli</taxon>
        <taxon>Lactobacillales</taxon>
        <taxon>Lactobacillaceae</taxon>
        <taxon>Furfurilactobacillus</taxon>
    </lineage>
</organism>
<feature type="domain" description="Integrase catalytic" evidence="2">
    <location>
        <begin position="141"/>
        <end position="304"/>
    </location>
</feature>
<dbReference type="GO" id="GO:0004803">
    <property type="term" value="F:transposase activity"/>
    <property type="evidence" value="ECO:0007669"/>
    <property type="project" value="TreeGrafter"/>
</dbReference>
<dbReference type="GO" id="GO:0006310">
    <property type="term" value="P:DNA recombination"/>
    <property type="evidence" value="ECO:0007669"/>
    <property type="project" value="UniProtKB-KW"/>
</dbReference>
<dbReference type="OrthoDB" id="9781678at2"/>
<dbReference type="AlphaFoldDB" id="A0A6N9I5U2"/>
<dbReference type="Gene3D" id="3.30.420.10">
    <property type="entry name" value="Ribonuclease H-like superfamily/Ribonuclease H"/>
    <property type="match status" value="1"/>
</dbReference>
<dbReference type="InterPro" id="IPR001584">
    <property type="entry name" value="Integrase_cat-core"/>
</dbReference>
<feature type="non-terminal residue" evidence="3">
    <location>
        <position position="315"/>
    </location>
</feature>
<dbReference type="InterPro" id="IPR051917">
    <property type="entry name" value="Transposase-Integrase"/>
</dbReference>
<sequence length="315" mass="36608">MSSITYSERIKIETFCELGLTNIQMAERLKRSPSTISYELSRCQPYQAELAQANAEYKRAHCGRKTKLNAKLKQTILNHLRLSWSPEVIAHELKLATKSIYNWLYQGKIEFSLSELPEHGLRQRRNLDQRSKYNQSLGRSIEQRPIVINQRNRIGDFEIDTVVGPRGHSKAALLTLIDRKSRFLWAYRLKDRTAATVNEALTMFLTTFKGPVHTFTVDRGTEFSNLVSFEPQYGIQTYYCHAYTPAERGSNERFNRNLRYFYPKGTCFEHISAQDLTTTLLEINQRPLKVLNWQTPYQVMLTNLSKNSDQICNLP</sequence>
<dbReference type="Pfam" id="PF00665">
    <property type="entry name" value="rve"/>
    <property type="match status" value="1"/>
</dbReference>
<dbReference type="PROSITE" id="PS50994">
    <property type="entry name" value="INTEGRASE"/>
    <property type="match status" value="1"/>
</dbReference>
<keyword evidence="1" id="KW-0233">DNA recombination</keyword>
<proteinExistence type="predicted"/>
<dbReference type="InterPro" id="IPR025246">
    <property type="entry name" value="IS30-like_HTH"/>
</dbReference>
<dbReference type="GO" id="GO:0005829">
    <property type="term" value="C:cytosol"/>
    <property type="evidence" value="ECO:0007669"/>
    <property type="project" value="TreeGrafter"/>
</dbReference>
<dbReference type="RefSeq" id="WP_161004421.1">
    <property type="nucleotide sequence ID" value="NZ_WEZQ01000025.1"/>
</dbReference>
<dbReference type="SUPFAM" id="SSF53098">
    <property type="entry name" value="Ribonuclease H-like"/>
    <property type="match status" value="1"/>
</dbReference>
<evidence type="ECO:0000313" key="4">
    <source>
        <dbReference type="Proteomes" id="UP000449209"/>
    </source>
</evidence>
<accession>A0A6N9I5U2</accession>
<dbReference type="InterPro" id="IPR053392">
    <property type="entry name" value="Transposase_IS30-like"/>
</dbReference>
<name>A0A6N9I5U2_9LACO</name>
<comment type="caution">
    <text evidence="3">The sequence shown here is derived from an EMBL/GenBank/DDBJ whole genome shotgun (WGS) entry which is preliminary data.</text>
</comment>
<dbReference type="GO" id="GO:0015074">
    <property type="term" value="P:DNA integration"/>
    <property type="evidence" value="ECO:0007669"/>
    <property type="project" value="InterPro"/>
</dbReference>